<dbReference type="OrthoDB" id="72325at2759"/>
<feature type="domain" description="Nas2 N-terminal" evidence="5">
    <location>
        <begin position="16"/>
        <end position="92"/>
    </location>
</feature>
<evidence type="ECO:0000259" key="4">
    <source>
        <dbReference type="Pfam" id="PF17820"/>
    </source>
</evidence>
<evidence type="ECO:0000313" key="6">
    <source>
        <dbReference type="EMBL" id="TFK27712.1"/>
    </source>
</evidence>
<protein>
    <recommendedName>
        <fullName evidence="3">Probable 26S proteasome regulatory subunit p27</fullName>
    </recommendedName>
</protein>
<dbReference type="EMBL" id="ML210162">
    <property type="protein sequence ID" value="TFK27712.1"/>
    <property type="molecule type" value="Genomic_DNA"/>
</dbReference>
<keyword evidence="7" id="KW-1185">Reference proteome</keyword>
<name>A0A5C3L527_COPMA</name>
<evidence type="ECO:0000259" key="5">
    <source>
        <dbReference type="Pfam" id="PF18265"/>
    </source>
</evidence>
<dbReference type="AlphaFoldDB" id="A0A5C3L527"/>
<keyword evidence="2" id="KW-0143">Chaperone</keyword>
<dbReference type="PANTHER" id="PTHR12651">
    <property type="entry name" value="26S PROTEASOME NON-ATPASE REGULATORY SUBUNIT 9"/>
    <property type="match status" value="1"/>
</dbReference>
<dbReference type="PANTHER" id="PTHR12651:SF1">
    <property type="entry name" value="26S PROTEASOME NON-ATPASE REGULATORY SUBUNIT 9"/>
    <property type="match status" value="1"/>
</dbReference>
<evidence type="ECO:0000313" key="7">
    <source>
        <dbReference type="Proteomes" id="UP000307440"/>
    </source>
</evidence>
<dbReference type="STRING" id="230819.A0A5C3L527"/>
<dbReference type="GO" id="GO:0005634">
    <property type="term" value="C:nucleus"/>
    <property type="evidence" value="ECO:0007669"/>
    <property type="project" value="TreeGrafter"/>
</dbReference>
<feature type="domain" description="PDZ" evidence="4">
    <location>
        <begin position="115"/>
        <end position="172"/>
    </location>
</feature>
<dbReference type="GO" id="GO:0005737">
    <property type="term" value="C:cytoplasm"/>
    <property type="evidence" value="ECO:0007669"/>
    <property type="project" value="TreeGrafter"/>
</dbReference>
<dbReference type="Proteomes" id="UP000307440">
    <property type="component" value="Unassembled WGS sequence"/>
</dbReference>
<evidence type="ECO:0000256" key="1">
    <source>
        <dbReference type="ARBA" id="ARBA00005256"/>
    </source>
</evidence>
<comment type="similarity">
    <text evidence="1">Belongs to the proteasome subunit p27 family.</text>
</comment>
<evidence type="ECO:0000256" key="2">
    <source>
        <dbReference type="ARBA" id="ARBA00023186"/>
    </source>
</evidence>
<dbReference type="InterPro" id="IPR036034">
    <property type="entry name" value="PDZ_sf"/>
</dbReference>
<evidence type="ECO:0000256" key="3">
    <source>
        <dbReference type="ARBA" id="ARBA00068021"/>
    </source>
</evidence>
<dbReference type="GO" id="GO:0000502">
    <property type="term" value="C:proteasome complex"/>
    <property type="evidence" value="ECO:0007669"/>
    <property type="project" value="UniProtKB-KW"/>
</dbReference>
<dbReference type="Gene3D" id="6.10.140.1710">
    <property type="match status" value="1"/>
</dbReference>
<dbReference type="FunFam" id="2.30.42.10:FF:000107">
    <property type="entry name" value="26S proteasome non-ATPase regulatory subunit 9"/>
    <property type="match status" value="1"/>
</dbReference>
<keyword evidence="6" id="KW-0647">Proteasome</keyword>
<gene>
    <name evidence="6" type="ORF">FA15DRAFT_613576</name>
</gene>
<dbReference type="Pfam" id="PF17820">
    <property type="entry name" value="PDZ_6"/>
    <property type="match status" value="1"/>
</dbReference>
<dbReference type="SUPFAM" id="SSF50156">
    <property type="entry name" value="PDZ domain-like"/>
    <property type="match status" value="1"/>
</dbReference>
<proteinExistence type="inferred from homology"/>
<dbReference type="InterPro" id="IPR041489">
    <property type="entry name" value="PDZ_6"/>
</dbReference>
<reference evidence="6 7" key="1">
    <citation type="journal article" date="2019" name="Nat. Ecol. Evol.">
        <title>Megaphylogeny resolves global patterns of mushroom evolution.</title>
        <authorList>
            <person name="Varga T."/>
            <person name="Krizsan K."/>
            <person name="Foldi C."/>
            <person name="Dima B."/>
            <person name="Sanchez-Garcia M."/>
            <person name="Sanchez-Ramirez S."/>
            <person name="Szollosi G.J."/>
            <person name="Szarkandi J.G."/>
            <person name="Papp V."/>
            <person name="Albert L."/>
            <person name="Andreopoulos W."/>
            <person name="Angelini C."/>
            <person name="Antonin V."/>
            <person name="Barry K.W."/>
            <person name="Bougher N.L."/>
            <person name="Buchanan P."/>
            <person name="Buyck B."/>
            <person name="Bense V."/>
            <person name="Catcheside P."/>
            <person name="Chovatia M."/>
            <person name="Cooper J."/>
            <person name="Damon W."/>
            <person name="Desjardin D."/>
            <person name="Finy P."/>
            <person name="Geml J."/>
            <person name="Haridas S."/>
            <person name="Hughes K."/>
            <person name="Justo A."/>
            <person name="Karasinski D."/>
            <person name="Kautmanova I."/>
            <person name="Kiss B."/>
            <person name="Kocsube S."/>
            <person name="Kotiranta H."/>
            <person name="LaButti K.M."/>
            <person name="Lechner B.E."/>
            <person name="Liimatainen K."/>
            <person name="Lipzen A."/>
            <person name="Lukacs Z."/>
            <person name="Mihaltcheva S."/>
            <person name="Morgado L.N."/>
            <person name="Niskanen T."/>
            <person name="Noordeloos M.E."/>
            <person name="Ohm R.A."/>
            <person name="Ortiz-Santana B."/>
            <person name="Ovrebo C."/>
            <person name="Racz N."/>
            <person name="Riley R."/>
            <person name="Savchenko A."/>
            <person name="Shiryaev A."/>
            <person name="Soop K."/>
            <person name="Spirin V."/>
            <person name="Szebenyi C."/>
            <person name="Tomsovsky M."/>
            <person name="Tulloss R.E."/>
            <person name="Uehling J."/>
            <person name="Grigoriev I.V."/>
            <person name="Vagvolgyi C."/>
            <person name="Papp T."/>
            <person name="Martin F.M."/>
            <person name="Miettinen O."/>
            <person name="Hibbett D.S."/>
            <person name="Nagy L.G."/>
        </authorList>
    </citation>
    <scope>NUCLEOTIDE SEQUENCE [LARGE SCALE GENOMIC DNA]</scope>
    <source>
        <strain evidence="6 7">CBS 121175</strain>
    </source>
</reference>
<dbReference type="GO" id="GO:0070682">
    <property type="term" value="P:proteasome regulatory particle assembly"/>
    <property type="evidence" value="ECO:0007669"/>
    <property type="project" value="InterPro"/>
</dbReference>
<dbReference type="Pfam" id="PF18265">
    <property type="entry name" value="Nas2_N"/>
    <property type="match status" value="1"/>
</dbReference>
<organism evidence="6 7">
    <name type="scientific">Coprinopsis marcescibilis</name>
    <name type="common">Agaric fungus</name>
    <name type="synonym">Psathyrella marcescibilis</name>
    <dbReference type="NCBI Taxonomy" id="230819"/>
    <lineage>
        <taxon>Eukaryota</taxon>
        <taxon>Fungi</taxon>
        <taxon>Dikarya</taxon>
        <taxon>Basidiomycota</taxon>
        <taxon>Agaricomycotina</taxon>
        <taxon>Agaricomycetes</taxon>
        <taxon>Agaricomycetidae</taxon>
        <taxon>Agaricales</taxon>
        <taxon>Agaricineae</taxon>
        <taxon>Psathyrellaceae</taxon>
        <taxon>Coprinopsis</taxon>
    </lineage>
</organism>
<dbReference type="InterPro" id="IPR040815">
    <property type="entry name" value="Nas2_N"/>
</dbReference>
<sequence>MTQESSEQISPVERARKLVKQKEDIEAEIEAHSSILRANGATMETPLVDKDGFPRADIDIYAVRPARARIIMLRNDLKAVMDDIAKVLENIYDPSNAVSQDEAENEESPQAFAKVNGVAPSSPAGQAGLQEEDLIVKFGGLTIRSFTSGSLQPLVQVVAANENRPISIEVLRSGGNKVISLTPRKGWGGKGLLGCHIVPYSSNS</sequence>
<dbReference type="InterPro" id="IPR035269">
    <property type="entry name" value="PSMD9"/>
</dbReference>
<accession>A0A5C3L527</accession>
<dbReference type="Gene3D" id="2.30.42.10">
    <property type="match status" value="1"/>
</dbReference>